<feature type="domain" description="Retrotransposon Copia-like N-terminal" evidence="1">
    <location>
        <begin position="2"/>
        <end position="48"/>
    </location>
</feature>
<dbReference type="Pfam" id="PF14244">
    <property type="entry name" value="Retrotran_gag_3"/>
    <property type="match status" value="1"/>
</dbReference>
<dbReference type="PANTHER" id="PTHR34222:SF79">
    <property type="entry name" value="RETROVIRUS-RELATED POL POLYPROTEIN FROM TRANSPOSON TNT 1-94"/>
    <property type="match status" value="1"/>
</dbReference>
<protein>
    <recommendedName>
        <fullName evidence="1">Retrotransposon Copia-like N-terminal domain-containing protein</fullName>
    </recommendedName>
</protein>
<reference evidence="2" key="2">
    <citation type="journal article" date="2024" name="Plant">
        <title>Genomic evolution and insights into agronomic trait innovations of Sesamum species.</title>
        <authorList>
            <person name="Miao H."/>
            <person name="Wang L."/>
            <person name="Qu L."/>
            <person name="Liu H."/>
            <person name="Sun Y."/>
            <person name="Le M."/>
            <person name="Wang Q."/>
            <person name="Wei S."/>
            <person name="Zheng Y."/>
            <person name="Lin W."/>
            <person name="Duan Y."/>
            <person name="Cao H."/>
            <person name="Xiong S."/>
            <person name="Wang X."/>
            <person name="Wei L."/>
            <person name="Li C."/>
            <person name="Ma Q."/>
            <person name="Ju M."/>
            <person name="Zhao R."/>
            <person name="Li G."/>
            <person name="Mu C."/>
            <person name="Tian Q."/>
            <person name="Mei H."/>
            <person name="Zhang T."/>
            <person name="Gao T."/>
            <person name="Zhang H."/>
        </authorList>
    </citation>
    <scope>NUCLEOTIDE SEQUENCE</scope>
    <source>
        <strain evidence="2">KEN8</strain>
    </source>
</reference>
<sequence>MDSPRAIITTCMLNGDNYDMWEKAIVTANVLRAKNKLGFIDTSLRKPNPDTLEASVCIAWSDRFSWATRNDGNDVLYKVPNCTCGAHDFFGSEKNEKLHQFLMGFNDAVFGTIRSQVLNLDLLPIVNKTYAMIIKEERYCTMTRGQADQIEAIVMTVTTLENEKGFSQYGPNQHGNTEKICSNCCKSGHDVADCFETNGS</sequence>
<dbReference type="AlphaFoldDB" id="A0AAW2IWV5"/>
<proteinExistence type="predicted"/>
<organism evidence="2">
    <name type="scientific">Sesamum calycinum</name>
    <dbReference type="NCBI Taxonomy" id="2727403"/>
    <lineage>
        <taxon>Eukaryota</taxon>
        <taxon>Viridiplantae</taxon>
        <taxon>Streptophyta</taxon>
        <taxon>Embryophyta</taxon>
        <taxon>Tracheophyta</taxon>
        <taxon>Spermatophyta</taxon>
        <taxon>Magnoliopsida</taxon>
        <taxon>eudicotyledons</taxon>
        <taxon>Gunneridae</taxon>
        <taxon>Pentapetalae</taxon>
        <taxon>asterids</taxon>
        <taxon>lamiids</taxon>
        <taxon>Lamiales</taxon>
        <taxon>Pedaliaceae</taxon>
        <taxon>Sesamum</taxon>
    </lineage>
</organism>
<evidence type="ECO:0000313" key="2">
    <source>
        <dbReference type="EMBL" id="KAL0286532.1"/>
    </source>
</evidence>
<dbReference type="InterPro" id="IPR029472">
    <property type="entry name" value="Copia-like_N"/>
</dbReference>
<name>A0AAW2IWV5_9LAMI</name>
<dbReference type="PANTHER" id="PTHR34222">
    <property type="entry name" value="GAG_PRE-INTEGRS DOMAIN-CONTAINING PROTEIN"/>
    <property type="match status" value="1"/>
</dbReference>
<reference evidence="2" key="1">
    <citation type="submission" date="2020-06" db="EMBL/GenBank/DDBJ databases">
        <authorList>
            <person name="Li T."/>
            <person name="Hu X."/>
            <person name="Zhang T."/>
            <person name="Song X."/>
            <person name="Zhang H."/>
            <person name="Dai N."/>
            <person name="Sheng W."/>
            <person name="Hou X."/>
            <person name="Wei L."/>
        </authorList>
    </citation>
    <scope>NUCLEOTIDE SEQUENCE</scope>
    <source>
        <strain evidence="2">KEN8</strain>
        <tissue evidence="2">Leaf</tissue>
    </source>
</reference>
<gene>
    <name evidence="2" type="ORF">Scaly_2791200</name>
</gene>
<evidence type="ECO:0000259" key="1">
    <source>
        <dbReference type="Pfam" id="PF14244"/>
    </source>
</evidence>
<accession>A0AAW2IWV5</accession>
<dbReference type="EMBL" id="JACGWM010001871">
    <property type="protein sequence ID" value="KAL0286532.1"/>
    <property type="molecule type" value="Genomic_DNA"/>
</dbReference>
<comment type="caution">
    <text evidence="2">The sequence shown here is derived from an EMBL/GenBank/DDBJ whole genome shotgun (WGS) entry which is preliminary data.</text>
</comment>